<evidence type="ECO:0000313" key="3">
    <source>
        <dbReference type="Proteomes" id="UP000517916"/>
    </source>
</evidence>
<accession>A0ABR6BAR4</accession>
<dbReference type="Gene3D" id="1.10.1200.10">
    <property type="entry name" value="ACP-like"/>
    <property type="match status" value="1"/>
</dbReference>
<dbReference type="RefSeq" id="WP_182836411.1">
    <property type="nucleotide sequence ID" value="NZ_BAAABQ010000065.1"/>
</dbReference>
<keyword evidence="3" id="KW-1185">Reference proteome</keyword>
<proteinExistence type="predicted"/>
<dbReference type="InterPro" id="IPR009081">
    <property type="entry name" value="PP-bd_ACP"/>
</dbReference>
<gene>
    <name evidence="2" type="ORF">BC739_001038</name>
</gene>
<evidence type="ECO:0000259" key="1">
    <source>
        <dbReference type="PROSITE" id="PS50075"/>
    </source>
</evidence>
<dbReference type="Proteomes" id="UP000517916">
    <property type="component" value="Unassembled WGS sequence"/>
</dbReference>
<comment type="caution">
    <text evidence="2">The sequence shown here is derived from an EMBL/GenBank/DDBJ whole genome shotgun (WGS) entry which is preliminary data.</text>
</comment>
<protein>
    <submittedName>
        <fullName evidence="2">Act minimal PKS acyl carrier protein</fullName>
    </submittedName>
</protein>
<evidence type="ECO:0000313" key="2">
    <source>
        <dbReference type="EMBL" id="MBA8923841.1"/>
    </source>
</evidence>
<feature type="domain" description="Carrier" evidence="1">
    <location>
        <begin position="4"/>
        <end position="82"/>
    </location>
</feature>
<reference evidence="2 3" key="1">
    <citation type="submission" date="2020-08" db="EMBL/GenBank/DDBJ databases">
        <title>Genomic Encyclopedia of Archaeal and Bacterial Type Strains, Phase II (KMG-II): from individual species to whole genera.</title>
        <authorList>
            <person name="Goeker M."/>
        </authorList>
    </citation>
    <scope>NUCLEOTIDE SEQUENCE [LARGE SCALE GENOMIC DNA]</scope>
    <source>
        <strain evidence="2 3">DSM 43850</strain>
    </source>
</reference>
<dbReference type="PROSITE" id="PS50075">
    <property type="entry name" value="CARRIER"/>
    <property type="match status" value="1"/>
</dbReference>
<sequence length="86" mass="9236">MSAPLSLDDLVILLKECAGEDETVDLTGDILDTEFEDLGYDSLALFNTVGRIERDYEVQLPDGVVGEVTTPRALLGLVNEAIGQPA</sequence>
<organism evidence="2 3">
    <name type="scientific">Kutzneria viridogrisea</name>
    <dbReference type="NCBI Taxonomy" id="47990"/>
    <lineage>
        <taxon>Bacteria</taxon>
        <taxon>Bacillati</taxon>
        <taxon>Actinomycetota</taxon>
        <taxon>Actinomycetes</taxon>
        <taxon>Pseudonocardiales</taxon>
        <taxon>Pseudonocardiaceae</taxon>
        <taxon>Kutzneria</taxon>
    </lineage>
</organism>
<name>A0ABR6BAR4_9PSEU</name>
<dbReference type="EMBL" id="JACJID010000001">
    <property type="protein sequence ID" value="MBA8923841.1"/>
    <property type="molecule type" value="Genomic_DNA"/>
</dbReference>
<dbReference type="SUPFAM" id="SSF47336">
    <property type="entry name" value="ACP-like"/>
    <property type="match status" value="1"/>
</dbReference>
<dbReference type="InterPro" id="IPR036736">
    <property type="entry name" value="ACP-like_sf"/>
</dbReference>
<dbReference type="Pfam" id="PF00550">
    <property type="entry name" value="PP-binding"/>
    <property type="match status" value="1"/>
</dbReference>